<dbReference type="EMBL" id="JBGCBD010000002">
    <property type="protein sequence ID" value="MEY9814268.1"/>
    <property type="molecule type" value="Genomic_DNA"/>
</dbReference>
<proteinExistence type="predicted"/>
<dbReference type="Proteomes" id="UP001565447">
    <property type="component" value="Unassembled WGS sequence"/>
</dbReference>
<gene>
    <name evidence="1" type="ORF">RKD21_004525</name>
</gene>
<keyword evidence="2" id="KW-1185">Reference proteome</keyword>
<organism evidence="1 2">
    <name type="scientific">Streptomyces albogriseolus</name>
    <dbReference type="NCBI Taxonomy" id="1887"/>
    <lineage>
        <taxon>Bacteria</taxon>
        <taxon>Bacillati</taxon>
        <taxon>Actinomycetota</taxon>
        <taxon>Actinomycetes</taxon>
        <taxon>Kitasatosporales</taxon>
        <taxon>Streptomycetaceae</taxon>
        <taxon>Streptomyces</taxon>
        <taxon>Streptomyces albogriseolus group</taxon>
    </lineage>
</organism>
<reference evidence="1" key="1">
    <citation type="submission" date="2024-07" db="EMBL/GenBank/DDBJ databases">
        <title>Genome sequencing of plant associated microbes to promote plant fitness in Sorghum bicolor and Oryza sativa.</title>
        <authorList>
            <person name="Coleman-Derr D."/>
        </authorList>
    </citation>
    <scope>NUCLEOTIDE SEQUENCE</scope>
    <source>
        <strain evidence="1">SAI-173</strain>
    </source>
</reference>
<evidence type="ECO:0000313" key="2">
    <source>
        <dbReference type="Proteomes" id="UP001565447"/>
    </source>
</evidence>
<accession>A0ACC6USD3</accession>
<dbReference type="EC" id="2.8.1.12" evidence="1"/>
<evidence type="ECO:0000313" key="1">
    <source>
        <dbReference type="EMBL" id="MEY9814268.1"/>
    </source>
</evidence>
<keyword evidence="1" id="KW-0808">Transferase</keyword>
<comment type="caution">
    <text evidence="1">The sequence shown here is derived from an EMBL/GenBank/DDBJ whole genome shotgun (WGS) entry which is preliminary data.</text>
</comment>
<sequence length="167" mass="17869">MRLFRTVGGVGHDGGMAPTTDHPGEQPAQDPIKLIAIRDTALSVDEILRAVGDDAAGGTALFVGTVRNHDGGADVDELGYSCHPSAEDEMRRIAEKVAADFPVRALAAAHRVGDLRVGDLAVVVAVSCAHRGEAFEACRRLIDDIKHDVPIWKHQRFADGTEEWVGV</sequence>
<name>A0ACC6USD3_STRAO</name>
<protein>
    <submittedName>
        <fullName evidence="1">Molybdopterin synthase catalytic subunit</fullName>
        <ecNumber evidence="1">2.8.1.12</ecNumber>
    </submittedName>
</protein>